<name>A0A163CVZ4_9FLAO</name>
<dbReference type="Proteomes" id="UP000076715">
    <property type="component" value="Unassembled WGS sequence"/>
</dbReference>
<evidence type="ECO:0000313" key="2">
    <source>
        <dbReference type="Proteomes" id="UP000076715"/>
    </source>
</evidence>
<accession>A0A163CVZ4</accession>
<reference evidence="1 2" key="1">
    <citation type="submission" date="2016-01" db="EMBL/GenBank/DDBJ databases">
        <title>The draft genome sequence of Aquimarina sp. RZW4-3-2.</title>
        <authorList>
            <person name="Wang Y."/>
        </authorList>
    </citation>
    <scope>NUCLEOTIDE SEQUENCE [LARGE SCALE GENOMIC DNA]</scope>
    <source>
        <strain evidence="1 2">RZW4-3-2</strain>
    </source>
</reference>
<gene>
    <name evidence="1" type="ORF">AWE51_15655</name>
</gene>
<proteinExistence type="predicted"/>
<organism evidence="1 2">
    <name type="scientific">Aquimarina aggregata</name>
    <dbReference type="NCBI Taxonomy" id="1642818"/>
    <lineage>
        <taxon>Bacteria</taxon>
        <taxon>Pseudomonadati</taxon>
        <taxon>Bacteroidota</taxon>
        <taxon>Flavobacteriia</taxon>
        <taxon>Flavobacteriales</taxon>
        <taxon>Flavobacteriaceae</taxon>
        <taxon>Aquimarina</taxon>
    </lineage>
</organism>
<sequence length="180" mass="20291">MASFLLLISCGKEVKTKKETPSGVDPSKFEITSEEGDYTAEDLETALNEAFNDNIEMEIDETVFVVDNAINKENEEKTAGIMKMLASDSYEEFKRQAEEKPKNQDGRKTLKLEEVEIQGKKVLVEKLLAVNEKGNNVILMMHAFPAGEKTIMVSSYFLEKEESKYLPVIEKSVLSAKLKE</sequence>
<protein>
    <submittedName>
        <fullName evidence="1">Uncharacterized protein</fullName>
    </submittedName>
</protein>
<dbReference type="AlphaFoldDB" id="A0A163CVZ4"/>
<keyword evidence="2" id="KW-1185">Reference proteome</keyword>
<evidence type="ECO:0000313" key="1">
    <source>
        <dbReference type="EMBL" id="KZS42805.1"/>
    </source>
</evidence>
<comment type="caution">
    <text evidence="1">The sequence shown here is derived from an EMBL/GenBank/DDBJ whole genome shotgun (WGS) entry which is preliminary data.</text>
</comment>
<dbReference type="STRING" id="1642818.AWE51_15655"/>
<dbReference type="EMBL" id="LQRT01000001">
    <property type="protein sequence ID" value="KZS42805.1"/>
    <property type="molecule type" value="Genomic_DNA"/>
</dbReference>